<comment type="caution">
    <text evidence="2">The sequence shown here is derived from an EMBL/GenBank/DDBJ whole genome shotgun (WGS) entry which is preliminary data.</text>
</comment>
<gene>
    <name evidence="2" type="primary">g1565</name>
    <name evidence="2" type="ORF">VP750_LOCUS1337</name>
</gene>
<proteinExistence type="predicted"/>
<accession>A0ABP1FIA2</accession>
<keyword evidence="3" id="KW-1185">Reference proteome</keyword>
<dbReference type="Proteomes" id="UP001497392">
    <property type="component" value="Unassembled WGS sequence"/>
</dbReference>
<reference evidence="2 3" key="1">
    <citation type="submission" date="2024-06" db="EMBL/GenBank/DDBJ databases">
        <authorList>
            <person name="Kraege A."/>
            <person name="Thomma B."/>
        </authorList>
    </citation>
    <scope>NUCLEOTIDE SEQUENCE [LARGE SCALE GENOMIC DNA]</scope>
</reference>
<organism evidence="2 3">
    <name type="scientific">Coccomyxa viridis</name>
    <dbReference type="NCBI Taxonomy" id="1274662"/>
    <lineage>
        <taxon>Eukaryota</taxon>
        <taxon>Viridiplantae</taxon>
        <taxon>Chlorophyta</taxon>
        <taxon>core chlorophytes</taxon>
        <taxon>Trebouxiophyceae</taxon>
        <taxon>Trebouxiophyceae incertae sedis</taxon>
        <taxon>Coccomyxaceae</taxon>
        <taxon>Coccomyxa</taxon>
    </lineage>
</organism>
<evidence type="ECO:0000256" key="1">
    <source>
        <dbReference type="SAM" id="MobiDB-lite"/>
    </source>
</evidence>
<evidence type="ECO:0000313" key="3">
    <source>
        <dbReference type="Proteomes" id="UP001497392"/>
    </source>
</evidence>
<dbReference type="EMBL" id="CAXHTA020000002">
    <property type="protein sequence ID" value="CAL5219678.1"/>
    <property type="molecule type" value="Genomic_DNA"/>
</dbReference>
<evidence type="ECO:0000313" key="2">
    <source>
        <dbReference type="EMBL" id="CAL5219678.1"/>
    </source>
</evidence>
<protein>
    <submittedName>
        <fullName evidence="2">G1565 protein</fullName>
    </submittedName>
</protein>
<name>A0ABP1FIA2_9CHLO</name>
<sequence>METPKKQRTTRINPRWRSPNDADKDYKVMELLRPAVLGCCDSLGVHWSGAWSHSVRPGSRPEASHGWRAHAYRRGDGTGWGQPGLAGKTKCVVPSVGKSDRAAREVVVLAQAALGHG</sequence>
<feature type="region of interest" description="Disordered" evidence="1">
    <location>
        <begin position="1"/>
        <end position="20"/>
    </location>
</feature>